<protein>
    <submittedName>
        <fullName evidence="1">Uncharacterized protein</fullName>
    </submittedName>
</protein>
<organism evidence="1 2">
    <name type="scientific">Aquitalea magnusonii</name>
    <dbReference type="NCBI Taxonomy" id="332411"/>
    <lineage>
        <taxon>Bacteria</taxon>
        <taxon>Pseudomonadati</taxon>
        <taxon>Pseudomonadota</taxon>
        <taxon>Betaproteobacteria</taxon>
        <taxon>Neisseriales</taxon>
        <taxon>Chromobacteriaceae</taxon>
        <taxon>Aquitalea</taxon>
    </lineage>
</organism>
<evidence type="ECO:0000313" key="1">
    <source>
        <dbReference type="EMBL" id="BBF85691.1"/>
    </source>
</evidence>
<dbReference type="RefSeq" id="WP_089084717.1">
    <property type="nucleotide sequence ID" value="NZ_AP018823.1"/>
</dbReference>
<name>A0A3G9GHF5_9NEIS</name>
<dbReference type="EMBL" id="AP018823">
    <property type="protein sequence ID" value="BBF85691.1"/>
    <property type="molecule type" value="Genomic_DNA"/>
</dbReference>
<dbReference type="AlphaFoldDB" id="A0A3G9GHF5"/>
<dbReference type="KEGG" id="amah:DLM_2076"/>
<proteinExistence type="predicted"/>
<accession>A0A3G9GHF5</accession>
<keyword evidence="2" id="KW-1185">Reference proteome</keyword>
<evidence type="ECO:0000313" key="2">
    <source>
        <dbReference type="Proteomes" id="UP000198290"/>
    </source>
</evidence>
<reference evidence="2" key="1">
    <citation type="journal article" date="2017" name="Biotechnol. Biofuels">
        <title>Evaluation of environmental bacterial communities as a factor affecting the growth of duckweed Lemna minor.</title>
        <authorList>
            <person name="Ishizawa H."/>
            <person name="Kuroda M."/>
            <person name="Morikawa M."/>
            <person name="Ike M."/>
        </authorList>
    </citation>
    <scope>NUCLEOTIDE SEQUENCE [LARGE SCALE GENOMIC DNA]</scope>
    <source>
        <strain evidence="2">H3</strain>
    </source>
</reference>
<reference evidence="2" key="3">
    <citation type="journal article" date="2017" name="Plant Physiol. Biochem.">
        <title>Differential oxidative and antioxidative response of duckweed Lemna minor toward plant growth promoting/inhibiting bacteria.</title>
        <authorList>
            <person name="Ishizawa H."/>
            <person name="Kuroda M."/>
            <person name="Morikawa M."/>
            <person name="Ike M."/>
        </authorList>
    </citation>
    <scope>NUCLEOTIDE SEQUENCE [LARGE SCALE GENOMIC DNA]</scope>
    <source>
        <strain evidence="2">H3</strain>
    </source>
</reference>
<reference evidence="1 2" key="2">
    <citation type="journal article" date="2017" name="Genome Announc.">
        <title>Draft genome sequence of Aquitalea magnusonii strain H3, a plant growth-promoting bacterium of duckweed Lemna minor.</title>
        <authorList>
            <person name="Ishizawa H."/>
            <person name="Kuroda M."/>
            <person name="Ike M."/>
        </authorList>
    </citation>
    <scope>NUCLEOTIDE SEQUENCE [LARGE SCALE GENOMIC DNA]</scope>
    <source>
        <strain evidence="1 2">H3</strain>
    </source>
</reference>
<sequence>MTEVIELTTTPAREVLEVTITERETIVDVARQGPPGPPGPAGSDVFDIDLNLIYQIAKL</sequence>
<gene>
    <name evidence="1" type="ORF">DLM_2076</name>
</gene>
<dbReference type="Proteomes" id="UP000198290">
    <property type="component" value="Chromosome"/>
</dbReference>